<proteinExistence type="predicted"/>
<sequence>MFDVVFLIIYILVVLGLVLYLFYWNRVLGFLLSLLVRFLSWNQASASTWIEIGSIQFSLLAGRILFKDLRYHTSNQTIRLVKGQISWRYWIRKPTEEDDLRHARVGAEDVGRKAIWPLACRVHLSAQGAEWFIYNRTAAYDDIISQMSGGPLHRSYTAETQRSTAPPKEPDCEYPPRTPARSTSLLASAPSVVRKTLEWVRSQLPRIEFKDLLPISMEVEKGAIICGNASTPNLLVAEYKKAEGTYGVVPSRSRCDLYKQLLSVKFRDASLHYVVNPNYASPMASTGEKLHNRIHRSQISRRHLASYLQYGTFLKLWRRLSLGNILTSLSLPSHPRPPTQPHISSFRRRRADTNPEDDTPVGADFSVLEYAIERKVLEAPILELSYYADVVGIVPRQDHDTPPNLSDPFDIGNGDIPPEWGFDLVIRNGVLRYGPWADRQRVELQRTFFPPVYQNSSPTPRLRPGDTRLWPSLKVFVELRDTTTLQIPFRESSKDWQWDGQVKYRRPRKREAASFFLKVGENSTINYILPMVVGSDGYEPVLEVILDTVTLTSSVNDYQLLSAESCSVRSTMPSPLKWNDRRQWDFHIRLRKPVMYLIREHINMFTDLGKDWSAGPPSDYYQFTPMVYIVDLELRVFELNSYVNDHNIIDNPSIREENGLLTIRGVSLKAGVEIDSTTFRPISSVVPFSLVVPNLSISLALPRWNTHSMNLRPEIGRIGSLTVTGSYRYFSDVRPDNVDKLRLDIDAKNVVLKTFGWVVRQFMVLRDNYFGSFTQFHTLFEYIQKKDRGLPISDPTEFKYRPGKSNLFEVVLEVNADHNLFILPAGLPGFDVSPELLDLNATSPGLGPSLVFSAPSIQVHLRTHDYVMEMSLNAEPISGSIMDDFPDISLNPNPQARYGREGLFIDGIDIIAHRLFGPQPKTSTYVCVWEIHVGRVKSCLSTHQANVLIAALRSFDSGFDDVLDAPAKEVGLPLDPDVTFLKVSVDGLDLVWKAGGAALHLCAPGSVRIDFNDLAGKKYKKINSIRLGRGILKLLLASGPNQSSWLEAAHVEFECCVDLYRAPKGWQEVAQSQAKFIVEQDAPTGRAEQLIMLHGWTEKFKREPAAGYRAKEFQYTELQLPVVQDPDSAHVGHVSWAHEEEHSESENDEHISPAVMDARLAKTRPVTPLTSPMDEYFSESSMTSGDESDDEDLTEPDDCDSDTESDVNQQVILFMSRYRRCARLYRRNTNKEPSSWEGSPYQMFKDRTPLVDPSPAANRNVSSNDGGVLAANHYQGTGAEKTILRVRVEHGIQVSLNPLVVPAITLISQDMVVNRPSPELYLDAVIRGYVSSFSDKDAPEQPSVTILDIHLPSVQVNYLHIIPAAKLEGHSHAYMNMVSLSLNGLQFSGSMSPIPSFSAAIDGASISVLSAPRPTSTQPRALLRRVSGLDLKMCHVFADSGALACYISSLTSTFSQRSPFHIATVSASLTSSVKKIHAQHLRWRSQSSSITRQTIRHILQAHQDRDVLDPLSAHRPAYLVHRGKPYRLRLDTPFRFLFRLRHLLGQLHTAQREEIDAFTPDVTVPLDDLLLLLSDASVGGLLADSDTSDSRDMGVLHVLFPDLPPSAGVGSGDGSPIGSFSFSLDHFGVDVWDSANRSRNEVIVKSLAISCGKRSSTLIQPSLTKSPTMKDRHQRNTLRRVVASIAVDDCTVMIFPHALDFVQQVLSAVHSHRPSLAAPPGSPTASVESFPHQERTATSIDVAFNLRRASLRAATEKLITEFQANGLTLASSVLLEPPAVDAASAGSATSMNLSLLFSNVVLRACAAGVSEAQDQHVLASLSFEDGKSNAVFRQEQFSNVASRVVLSLGALELSVPRSAMRLYKFAEEWRADYLPGLEKTMRAVVSEARRKPESPVPKKSSKPVAAHINALFPSIRVSLQVMHGTWLAWEMVDTTAFFRSSAAARLKKAYSFGIQARQQVFSISPQPHWLHGLRKRTRVKFAIPMISVQGKYDGTEIQAMVLVEFFNLTFRPSHWDTVLTVQQKFGQDFSDLISLVNEKRTVTSPKAESVPLSPRPRPPSRIKLGGVVKMKGFRIGLEGPSSVLFLECQNIGGGMQENYGHSWKLSVLDLALSLAPRTHSESGMHSFDRTNRTAFVGIDFHVSATQSPLSSAHTLDITVTKVHAVMQPSSIGQLGDFIDHIQAELKLRAEQRAKELAAFKEKTREFIRTFEPSKPVPDAIQSWISDLLINFTFKNIGIAFPLDSDPSLRVERTESGKDWATGAFLLSVKSLSFSVQRGESGQAVMKGTALQFVSRFRQSIPSDFVEENHQTRNKLLYPEMTAQVKTDRSPDSRTLRVNADVSGFILDIDSSIPVYVFSLIDVYQRGKERFDRMAESIENMPRSFSSFDATPRIPFATLEPHYDALPTSNVVGSLIFHSGKVRLYCDATPTYSRIRSISMSGNEMSEDYSMIEATADVFNLPEVSVWAEYRARSAAGKVRDLGEVSTLVFKSTIHSSSNVFKPTLLPFLRELVDHVENRLNHSTPAHVKRPSGSTPRPSPSPLIPHVAVRDPGSVTSMRISFSLRIDQSKLELTCQPDANVIAGVHWESGGFVVNVSPGFKQVAFTGSVGGLSVGLKHGFLSEDCVHLNANNLSFNVTIAESEYGGTQKTLSAVIDTEFTGGVRFSRLQDILCFKAVWLDRIPVFTNRNESPTPSIGEDVPVVTIDSDRQHLDTVVLVRLRHVKLDVDFGQSISSTNIEFREAVLRTKITRKIYEFSLEVTKSSIVATGNISGHGCVPDFLFRTKRKSEDARRVVDATEMLNLTMTSGPLDLTIESDHQRILQYHAEPIQVMIFDDWTMVSPIYPEIERRLRLSFTVFGKEVILVATVETIPQLVSYANKFSANLEAQREGALRESKAFRISASPKPDNPLSDVANAMFQSARSKFKEVEDGLTYIIRQQMSLRLDTLRLVVFPRTMHDHEMVHFLGSNIHAKLDRVVESESSPPKRDLQLSFNSLTISKLNQTRYSSSTPKDDETANVYILDAIRRSQEAIIFGLPSMKIKMVTHEEKGQGLKKIYYDFASEFVRREGIADAEDIFITLNVALYSWLTILRKNFTKEMNQVQAVAERPMATPNLAKKAAKTTDDIADDLGIPSITVSSETVPFPPASIPIEGLPPAPLSAPANRSFTPSQFSTPTPVPQAGVSGSASNSIEYIPQHTLIEKLTMRQLGEATPDVMHPFFMKKAGFNLEESLPQYVHEYATLPTEEIMKALLRLYSKQLKTKHLN</sequence>
<keyword evidence="2" id="KW-1185">Reference proteome</keyword>
<accession>A0ACB6ZXN5</accession>
<dbReference type="Proteomes" id="UP000886501">
    <property type="component" value="Unassembled WGS sequence"/>
</dbReference>
<reference evidence="1" key="1">
    <citation type="submission" date="2019-10" db="EMBL/GenBank/DDBJ databases">
        <authorList>
            <consortium name="DOE Joint Genome Institute"/>
            <person name="Kuo A."/>
            <person name="Miyauchi S."/>
            <person name="Kiss E."/>
            <person name="Drula E."/>
            <person name="Kohler A."/>
            <person name="Sanchez-Garcia M."/>
            <person name="Andreopoulos B."/>
            <person name="Barry K.W."/>
            <person name="Bonito G."/>
            <person name="Buee M."/>
            <person name="Carver A."/>
            <person name="Chen C."/>
            <person name="Cichocki N."/>
            <person name="Clum A."/>
            <person name="Culley D."/>
            <person name="Crous P.W."/>
            <person name="Fauchery L."/>
            <person name="Girlanda M."/>
            <person name="Hayes R."/>
            <person name="Keri Z."/>
            <person name="Labutti K."/>
            <person name="Lipzen A."/>
            <person name="Lombard V."/>
            <person name="Magnuson J."/>
            <person name="Maillard F."/>
            <person name="Morin E."/>
            <person name="Murat C."/>
            <person name="Nolan M."/>
            <person name="Ohm R."/>
            <person name="Pangilinan J."/>
            <person name="Pereira M."/>
            <person name="Perotto S."/>
            <person name="Peter M."/>
            <person name="Riley R."/>
            <person name="Sitrit Y."/>
            <person name="Stielow B."/>
            <person name="Szollosi G."/>
            <person name="Zifcakova L."/>
            <person name="Stursova M."/>
            <person name="Spatafora J.W."/>
            <person name="Tedersoo L."/>
            <person name="Vaario L.-M."/>
            <person name="Yamada A."/>
            <person name="Yan M."/>
            <person name="Wang P."/>
            <person name="Xu J."/>
            <person name="Bruns T."/>
            <person name="Baldrian P."/>
            <person name="Vilgalys R."/>
            <person name="Henrissat B."/>
            <person name="Grigoriev I.V."/>
            <person name="Hibbett D."/>
            <person name="Nagy L.G."/>
            <person name="Martin F.M."/>
        </authorList>
    </citation>
    <scope>NUCLEOTIDE SEQUENCE</scope>
    <source>
        <strain evidence="1">P2</strain>
    </source>
</reference>
<dbReference type="EMBL" id="MU117962">
    <property type="protein sequence ID" value="KAF9653896.1"/>
    <property type="molecule type" value="Genomic_DNA"/>
</dbReference>
<reference evidence="1" key="2">
    <citation type="journal article" date="2020" name="Nat. Commun.">
        <title>Large-scale genome sequencing of mycorrhizal fungi provides insights into the early evolution of symbiotic traits.</title>
        <authorList>
            <person name="Miyauchi S."/>
            <person name="Kiss E."/>
            <person name="Kuo A."/>
            <person name="Drula E."/>
            <person name="Kohler A."/>
            <person name="Sanchez-Garcia M."/>
            <person name="Morin E."/>
            <person name="Andreopoulos B."/>
            <person name="Barry K.W."/>
            <person name="Bonito G."/>
            <person name="Buee M."/>
            <person name="Carver A."/>
            <person name="Chen C."/>
            <person name="Cichocki N."/>
            <person name="Clum A."/>
            <person name="Culley D."/>
            <person name="Crous P.W."/>
            <person name="Fauchery L."/>
            <person name="Girlanda M."/>
            <person name="Hayes R.D."/>
            <person name="Keri Z."/>
            <person name="LaButti K."/>
            <person name="Lipzen A."/>
            <person name="Lombard V."/>
            <person name="Magnuson J."/>
            <person name="Maillard F."/>
            <person name="Murat C."/>
            <person name="Nolan M."/>
            <person name="Ohm R.A."/>
            <person name="Pangilinan J."/>
            <person name="Pereira M.F."/>
            <person name="Perotto S."/>
            <person name="Peter M."/>
            <person name="Pfister S."/>
            <person name="Riley R."/>
            <person name="Sitrit Y."/>
            <person name="Stielow J.B."/>
            <person name="Szollosi G."/>
            <person name="Zifcakova L."/>
            <person name="Stursova M."/>
            <person name="Spatafora J.W."/>
            <person name="Tedersoo L."/>
            <person name="Vaario L.M."/>
            <person name="Yamada A."/>
            <person name="Yan M."/>
            <person name="Wang P."/>
            <person name="Xu J."/>
            <person name="Bruns T."/>
            <person name="Baldrian P."/>
            <person name="Vilgalys R."/>
            <person name="Dunand C."/>
            <person name="Henrissat B."/>
            <person name="Grigoriev I.V."/>
            <person name="Hibbett D."/>
            <person name="Nagy L.G."/>
            <person name="Martin F.M."/>
        </authorList>
    </citation>
    <scope>NUCLEOTIDE SEQUENCE</scope>
    <source>
        <strain evidence="1">P2</strain>
    </source>
</reference>
<evidence type="ECO:0000313" key="2">
    <source>
        <dbReference type="Proteomes" id="UP000886501"/>
    </source>
</evidence>
<comment type="caution">
    <text evidence="1">The sequence shown here is derived from an EMBL/GenBank/DDBJ whole genome shotgun (WGS) entry which is preliminary data.</text>
</comment>
<evidence type="ECO:0000313" key="1">
    <source>
        <dbReference type="EMBL" id="KAF9653896.1"/>
    </source>
</evidence>
<organism evidence="1 2">
    <name type="scientific">Thelephora ganbajun</name>
    <name type="common">Ganba fungus</name>
    <dbReference type="NCBI Taxonomy" id="370292"/>
    <lineage>
        <taxon>Eukaryota</taxon>
        <taxon>Fungi</taxon>
        <taxon>Dikarya</taxon>
        <taxon>Basidiomycota</taxon>
        <taxon>Agaricomycotina</taxon>
        <taxon>Agaricomycetes</taxon>
        <taxon>Thelephorales</taxon>
        <taxon>Thelephoraceae</taxon>
        <taxon>Thelephora</taxon>
    </lineage>
</organism>
<name>A0ACB6ZXN5_THEGA</name>
<gene>
    <name evidence="1" type="ORF">BDM02DRAFT_3182339</name>
</gene>
<protein>
    <submittedName>
        <fullName evidence="1">Uncharacterized protein</fullName>
    </submittedName>
</protein>